<accession>A0A8S5MV64</accession>
<proteinExistence type="predicted"/>
<organism evidence="1">
    <name type="scientific">Siphoviridae sp. ctGyV19</name>
    <dbReference type="NCBI Taxonomy" id="2826225"/>
    <lineage>
        <taxon>Viruses</taxon>
        <taxon>Duplodnaviria</taxon>
        <taxon>Heunggongvirae</taxon>
        <taxon>Uroviricota</taxon>
        <taxon>Caudoviricetes</taxon>
    </lineage>
</organism>
<dbReference type="EMBL" id="BK014994">
    <property type="protein sequence ID" value="DAD86100.1"/>
    <property type="molecule type" value="Genomic_DNA"/>
</dbReference>
<sequence length="109" mass="12863">MSMINIEWIEETVKAVPSQEEKLRMIANAYGLERQIYKLMEECGELVAAAARYDSHDYRSGYHLAEEMADVQVMLEQIKYLLNIRGTVQEYMNEKIERQIRRMREAGMI</sequence>
<dbReference type="CDD" id="cd11539">
    <property type="entry name" value="NTP-PPase_u2"/>
    <property type="match status" value="1"/>
</dbReference>
<reference evidence="1" key="1">
    <citation type="journal article" date="2021" name="Proc. Natl. Acad. Sci. U.S.A.">
        <title>A Catalog of Tens of Thousands of Viruses from Human Metagenomes Reveals Hidden Associations with Chronic Diseases.</title>
        <authorList>
            <person name="Tisza M.J."/>
            <person name="Buck C.B."/>
        </authorList>
    </citation>
    <scope>NUCLEOTIDE SEQUENCE</scope>
    <source>
        <strain evidence="1">CtGyV19</strain>
    </source>
</reference>
<dbReference type="Gene3D" id="1.10.287.1080">
    <property type="entry name" value="MazG-like"/>
    <property type="match status" value="1"/>
</dbReference>
<protein>
    <submittedName>
        <fullName evidence="1">Nucleoside triphosphate pyrophosphohydrolase</fullName>
    </submittedName>
</protein>
<name>A0A8S5MV64_9CAUD</name>
<dbReference type="SUPFAM" id="SSF101386">
    <property type="entry name" value="all-alpha NTP pyrophosphatases"/>
    <property type="match status" value="1"/>
</dbReference>
<evidence type="ECO:0000313" key="1">
    <source>
        <dbReference type="EMBL" id="DAD86100.1"/>
    </source>
</evidence>